<evidence type="ECO:0000313" key="2">
    <source>
        <dbReference type="EMBL" id="KAK8871811.1"/>
    </source>
</evidence>
<protein>
    <recommendedName>
        <fullName evidence="4">Initiator binding domain-containing protein</fullName>
    </recommendedName>
</protein>
<gene>
    <name evidence="2" type="ORF">M9Y10_007554</name>
</gene>
<dbReference type="EMBL" id="JAPFFF010000013">
    <property type="protein sequence ID" value="KAK8871811.1"/>
    <property type="molecule type" value="Genomic_DNA"/>
</dbReference>
<sequence>MRSQKRSKKKKNPFFPEFFVKEEHFTLGYLIKKCREDAEINKKVDCCEFGLAIRKDGKCVVNLEIIAQNTQHNFREIKELFNDKYSNSGCDKKIILETFPKLLPNEVEKWAVMIPRQRKTPSNSSWKEPTINTLQEFKNHFNVECDNGQGFMKLVRKYGKDNQYNLKFIISFLSKIGKPLYFQDSAIEKATIKERDILITVSCSGSNYDQIRQVLNETVHFLPLPNKEISDQFIEDFLKLAETVKLKPLRQDDNSNLNESPINSNSNSNSEIDFDLTNVSVENNGPDSFYVSPLNETEGDFSNLLEQNLTEFNWIFTNYF</sequence>
<keyword evidence="3" id="KW-1185">Reference proteome</keyword>
<feature type="compositionally biased region" description="Low complexity" evidence="1">
    <location>
        <begin position="254"/>
        <end position="270"/>
    </location>
</feature>
<comment type="caution">
    <text evidence="2">The sequence shown here is derived from an EMBL/GenBank/DDBJ whole genome shotgun (WGS) entry which is preliminary data.</text>
</comment>
<dbReference type="Proteomes" id="UP001470230">
    <property type="component" value="Unassembled WGS sequence"/>
</dbReference>
<accession>A0ABR2J2N6</accession>
<proteinExistence type="predicted"/>
<organism evidence="2 3">
    <name type="scientific">Tritrichomonas musculus</name>
    <dbReference type="NCBI Taxonomy" id="1915356"/>
    <lineage>
        <taxon>Eukaryota</taxon>
        <taxon>Metamonada</taxon>
        <taxon>Parabasalia</taxon>
        <taxon>Tritrichomonadida</taxon>
        <taxon>Tritrichomonadidae</taxon>
        <taxon>Tritrichomonas</taxon>
    </lineage>
</organism>
<evidence type="ECO:0000256" key="1">
    <source>
        <dbReference type="SAM" id="MobiDB-lite"/>
    </source>
</evidence>
<reference evidence="2 3" key="1">
    <citation type="submission" date="2024-04" db="EMBL/GenBank/DDBJ databases">
        <title>Tritrichomonas musculus Genome.</title>
        <authorList>
            <person name="Alves-Ferreira E."/>
            <person name="Grigg M."/>
            <person name="Lorenzi H."/>
            <person name="Galac M."/>
        </authorList>
    </citation>
    <scope>NUCLEOTIDE SEQUENCE [LARGE SCALE GENOMIC DNA]</scope>
    <source>
        <strain evidence="2 3">EAF2021</strain>
    </source>
</reference>
<feature type="region of interest" description="Disordered" evidence="1">
    <location>
        <begin position="251"/>
        <end position="271"/>
    </location>
</feature>
<evidence type="ECO:0008006" key="4">
    <source>
        <dbReference type="Google" id="ProtNLM"/>
    </source>
</evidence>
<evidence type="ECO:0000313" key="3">
    <source>
        <dbReference type="Proteomes" id="UP001470230"/>
    </source>
</evidence>
<name>A0ABR2J2N6_9EUKA</name>